<dbReference type="EMBL" id="CAUYUJ010014818">
    <property type="protein sequence ID" value="CAK0846358.1"/>
    <property type="molecule type" value="Genomic_DNA"/>
</dbReference>
<dbReference type="InterPro" id="IPR023210">
    <property type="entry name" value="NADP_OxRdtase_dom"/>
</dbReference>
<evidence type="ECO:0000256" key="1">
    <source>
        <dbReference type="ARBA" id="ARBA00023002"/>
    </source>
</evidence>
<accession>A0ABN9TK53</accession>
<evidence type="ECO:0000313" key="3">
    <source>
        <dbReference type="EMBL" id="CAK0846358.1"/>
    </source>
</evidence>
<evidence type="ECO:0000259" key="2">
    <source>
        <dbReference type="Pfam" id="PF00248"/>
    </source>
</evidence>
<dbReference type="SUPFAM" id="SSF51430">
    <property type="entry name" value="NAD(P)-linked oxidoreductase"/>
    <property type="match status" value="1"/>
</dbReference>
<dbReference type="PRINTS" id="PR00069">
    <property type="entry name" value="ALDKETRDTASE"/>
</dbReference>
<dbReference type="InterPro" id="IPR036812">
    <property type="entry name" value="NAD(P)_OxRdtase_dom_sf"/>
</dbReference>
<sequence>MCHRIMDRAILEGGVNLVDTAEQYPIPSDALNPEGRTEEILGRWMAQDRTRREKVAVATKITGGLNVNSKNLRQDLEGSLRRLQTDYVDVYLTHWSFRISQPQQNWGQSLQYRQDAEPFARQAGQATFEEVVRTMDQLKKEGKIRGWGCCNESPYGATRLVATAKALGATPPCVFQNDFSMLNRRCEENGLFEMASPYNENVGFMAYNALAGGMLTGKYLNEPAAMDQQGTSAFKRLATPRGRMDDLGWGPTLYRYRSDAALDAIKRYAALAKEAGLTQTELALRWSRQRAGVTTTLVGVSSLAQLDEDLAAFRVDKVLPERLMWEIDRVHMRNRLPIFSSEKVQADWDGAGAIGEPIP</sequence>
<dbReference type="Proteomes" id="UP001189429">
    <property type="component" value="Unassembled WGS sequence"/>
</dbReference>
<comment type="caution">
    <text evidence="3">The sequence shown here is derived from an EMBL/GenBank/DDBJ whole genome shotgun (WGS) entry which is preliminary data.</text>
</comment>
<organism evidence="3 4">
    <name type="scientific">Prorocentrum cordatum</name>
    <dbReference type="NCBI Taxonomy" id="2364126"/>
    <lineage>
        <taxon>Eukaryota</taxon>
        <taxon>Sar</taxon>
        <taxon>Alveolata</taxon>
        <taxon>Dinophyceae</taxon>
        <taxon>Prorocentrales</taxon>
        <taxon>Prorocentraceae</taxon>
        <taxon>Prorocentrum</taxon>
    </lineage>
</organism>
<proteinExistence type="predicted"/>
<gene>
    <name evidence="3" type="ORF">PCOR1329_LOCUS39893</name>
</gene>
<protein>
    <recommendedName>
        <fullName evidence="2">NADP-dependent oxidoreductase domain-containing protein</fullName>
    </recommendedName>
</protein>
<dbReference type="Pfam" id="PF00248">
    <property type="entry name" value="Aldo_ket_red"/>
    <property type="match status" value="1"/>
</dbReference>
<feature type="domain" description="NADP-dependent oxidoreductase" evidence="2">
    <location>
        <begin position="4"/>
        <end position="328"/>
    </location>
</feature>
<dbReference type="InterPro" id="IPR050523">
    <property type="entry name" value="AKR_Detox_Biosynth"/>
</dbReference>
<dbReference type="PANTHER" id="PTHR43364">
    <property type="entry name" value="NADH-SPECIFIC METHYLGLYOXAL REDUCTASE-RELATED"/>
    <property type="match status" value="1"/>
</dbReference>
<dbReference type="InterPro" id="IPR020471">
    <property type="entry name" value="AKR"/>
</dbReference>
<keyword evidence="1" id="KW-0560">Oxidoreductase</keyword>
<evidence type="ECO:0000313" key="4">
    <source>
        <dbReference type="Proteomes" id="UP001189429"/>
    </source>
</evidence>
<dbReference type="PANTHER" id="PTHR43364:SF4">
    <property type="entry name" value="NAD(P)-LINKED OXIDOREDUCTASE SUPERFAMILY PROTEIN"/>
    <property type="match status" value="1"/>
</dbReference>
<keyword evidence="4" id="KW-1185">Reference proteome</keyword>
<name>A0ABN9TK53_9DINO</name>
<reference evidence="3" key="1">
    <citation type="submission" date="2023-10" db="EMBL/GenBank/DDBJ databases">
        <authorList>
            <person name="Chen Y."/>
            <person name="Shah S."/>
            <person name="Dougan E. K."/>
            <person name="Thang M."/>
            <person name="Chan C."/>
        </authorList>
    </citation>
    <scope>NUCLEOTIDE SEQUENCE [LARGE SCALE GENOMIC DNA]</scope>
</reference>
<dbReference type="Gene3D" id="3.20.20.100">
    <property type="entry name" value="NADP-dependent oxidoreductase domain"/>
    <property type="match status" value="1"/>
</dbReference>